<dbReference type="EMBL" id="JBHTAX010000001">
    <property type="protein sequence ID" value="MFC7191508.1"/>
    <property type="molecule type" value="Genomic_DNA"/>
</dbReference>
<name>A0ABD5YQ87_9EURY</name>
<accession>A0ABD5YQ87</accession>
<sequence length="355" mass="38406">MDTMLVYGSYGYTGRLVVERAIEQGIEPVLAGRDTAKLEAQATEWGLDCRVFGLEHSDIVAQHIAEFDVVLNCAGPFVHTHEPIVEACLSRGTHYLDITGEIEVFEAIASRSERAEEAGVTLLPGVGFDVVPSDCLASHLGNALPEATHLALGFDSLGAPSPGTALTMVEGLEAGGAVREDGKIRRTPPGWKSRSIDFGHRERTAVTIPWGDVSTADRTTGIPNIEFYMALPPQAIRALRLSQHLGPLLTNSLVKDGLRSFIERAIDGPDAEERQQGESRLWGEVSNGEERLIARLTTPNGYTLTAETAVESARRALDGETPNGYQTPSTAFGTDYVLEFDGVVRQDAREPTHSE</sequence>
<reference evidence="2 3" key="1">
    <citation type="journal article" date="2019" name="Int. J. Syst. Evol. Microbiol.">
        <title>The Global Catalogue of Microorganisms (GCM) 10K type strain sequencing project: providing services to taxonomists for standard genome sequencing and annotation.</title>
        <authorList>
            <consortium name="The Broad Institute Genomics Platform"/>
            <consortium name="The Broad Institute Genome Sequencing Center for Infectious Disease"/>
            <person name="Wu L."/>
            <person name="Ma J."/>
        </authorList>
    </citation>
    <scope>NUCLEOTIDE SEQUENCE [LARGE SCALE GENOMIC DNA]</scope>
    <source>
        <strain evidence="2 3">RDMS1</strain>
    </source>
</reference>
<dbReference type="PANTHER" id="PTHR43781:SF1">
    <property type="entry name" value="SACCHAROPINE DEHYDROGENASE"/>
    <property type="match status" value="1"/>
</dbReference>
<feature type="domain" description="Saccharopine dehydrogenase NADP binding" evidence="1">
    <location>
        <begin position="5"/>
        <end position="123"/>
    </location>
</feature>
<gene>
    <name evidence="2" type="ORF">ACFQL7_18010</name>
</gene>
<evidence type="ECO:0000313" key="3">
    <source>
        <dbReference type="Proteomes" id="UP001596417"/>
    </source>
</evidence>
<keyword evidence="3" id="KW-1185">Reference proteome</keyword>
<dbReference type="InterPro" id="IPR005097">
    <property type="entry name" value="Sacchrp_dh_NADP-bd"/>
</dbReference>
<dbReference type="AlphaFoldDB" id="A0ABD5YQ87"/>
<organism evidence="2 3">
    <name type="scientific">Halocatena marina</name>
    <dbReference type="NCBI Taxonomy" id="2934937"/>
    <lineage>
        <taxon>Archaea</taxon>
        <taxon>Methanobacteriati</taxon>
        <taxon>Methanobacteriota</taxon>
        <taxon>Stenosarchaea group</taxon>
        <taxon>Halobacteria</taxon>
        <taxon>Halobacteriales</taxon>
        <taxon>Natronomonadaceae</taxon>
        <taxon>Halocatena</taxon>
    </lineage>
</organism>
<comment type="caution">
    <text evidence="2">The sequence shown here is derived from an EMBL/GenBank/DDBJ whole genome shotgun (WGS) entry which is preliminary data.</text>
</comment>
<dbReference type="GeneID" id="76201243"/>
<dbReference type="InterPro" id="IPR036291">
    <property type="entry name" value="NAD(P)-bd_dom_sf"/>
</dbReference>
<evidence type="ECO:0000313" key="2">
    <source>
        <dbReference type="EMBL" id="MFC7191508.1"/>
    </source>
</evidence>
<proteinExistence type="predicted"/>
<dbReference type="Pfam" id="PF03435">
    <property type="entry name" value="Sacchrp_dh_NADP"/>
    <property type="match status" value="1"/>
</dbReference>
<dbReference type="SUPFAM" id="SSF51735">
    <property type="entry name" value="NAD(P)-binding Rossmann-fold domains"/>
    <property type="match status" value="1"/>
</dbReference>
<dbReference type="RefSeq" id="WP_264555604.1">
    <property type="nucleotide sequence ID" value="NZ_CP109979.1"/>
</dbReference>
<protein>
    <submittedName>
        <fullName evidence="2">Saccharopine dehydrogenase family protein</fullName>
    </submittedName>
</protein>
<evidence type="ECO:0000259" key="1">
    <source>
        <dbReference type="Pfam" id="PF03435"/>
    </source>
</evidence>
<dbReference type="Gene3D" id="3.40.50.720">
    <property type="entry name" value="NAD(P)-binding Rossmann-like Domain"/>
    <property type="match status" value="1"/>
</dbReference>
<dbReference type="Proteomes" id="UP001596417">
    <property type="component" value="Unassembled WGS sequence"/>
</dbReference>
<dbReference type="PANTHER" id="PTHR43781">
    <property type="entry name" value="SACCHAROPINE DEHYDROGENASE"/>
    <property type="match status" value="1"/>
</dbReference>